<evidence type="ECO:0000313" key="3">
    <source>
        <dbReference type="Proteomes" id="UP001239445"/>
    </source>
</evidence>
<dbReference type="Gene3D" id="3.40.50.300">
    <property type="entry name" value="P-loop containing nucleotide triphosphate hydrolases"/>
    <property type="match status" value="1"/>
</dbReference>
<dbReference type="EMBL" id="MU839837">
    <property type="protein sequence ID" value="KAK1753560.1"/>
    <property type="molecule type" value="Genomic_DNA"/>
</dbReference>
<dbReference type="InterPro" id="IPR027417">
    <property type="entry name" value="P-loop_NTPase"/>
</dbReference>
<keyword evidence="3" id="KW-1185">Reference proteome</keyword>
<proteinExistence type="predicted"/>
<dbReference type="Proteomes" id="UP001239445">
    <property type="component" value="Unassembled WGS sequence"/>
</dbReference>
<sequence>MSQSTKKAAPANPSASKAPGKNKNFARDCIVLSGANSIIACGSGYGMTKIHSRLVLSYGADDTDPWAGLILSFPLGPGQKANIESGFGVKYAWNADARDSGNAAQQDDMKIAMKFPRDHEFVLEELSGGILGIVSSLDVPRWTLLKVSLRQEAKIVGYGMPFRSPDVELNEIMDSEKLRYIVDGISLVDFLRCRQFRILVPRGLEPFRDNEWVPHKLGPPFSFPYGDDHSWDDEKAVEKFKAILARNKMAKQYRVSTSFKNDNDLQAVLTQVAVQDVMWLDDAAIEIRKTRVPAYFVPASDNSNSDCFLIMETNSVYREKFAAAWRHLTKEESCEVDLFDGPENSAASDKWACQIVNDPAGFDDLKTNHPTSEDEIVLRVRRPDDNSKFLFDAGLKEAQQKVRAAGLLHPRASPSNFEGRGFKAIMLERIMELQRTVMRGEGLWQWMNHPEDIVDGMAGMARRPLVKLPVLDCIGTLPAALADAIVAQTLPEDDRQRFRNYLRRVFLGVGIIRAGAGFGKTTTVSAAALALQASLSETGGAPIIASGPTDVAVDNLAARLHRVTTAIVEQANAGKQPDDPSRFRRCFVVRGYKLDHEITALKALLQHGPKALDKATVNKGWKEGSKWKPHLSLVGWFLALLGVTQAVSMRLHRDDKPALHEMREKLAADPRLDRIRAIVTGKLQGAFTGLGITDDEMGQILIEILSIADIFCTTPAASENIPAFRQWRDNVAHGVVLDEAACMSRHDALQVWGNTMMPLIMGGGHKYLRQMVMTGQERDRKGNYLHHLVGDGRVSFMEFIIATGFPVHQLGVQQ</sequence>
<comment type="caution">
    <text evidence="2">The sequence shown here is derived from an EMBL/GenBank/DDBJ whole genome shotgun (WGS) entry which is preliminary data.</text>
</comment>
<dbReference type="SUPFAM" id="SSF52540">
    <property type="entry name" value="P-loop containing nucleoside triphosphate hydrolases"/>
    <property type="match status" value="1"/>
</dbReference>
<reference evidence="2" key="1">
    <citation type="submission" date="2023-06" db="EMBL/GenBank/DDBJ databases">
        <title>Genome-scale phylogeny and comparative genomics of the fungal order Sordariales.</title>
        <authorList>
            <consortium name="Lawrence Berkeley National Laboratory"/>
            <person name="Hensen N."/>
            <person name="Bonometti L."/>
            <person name="Westerberg I."/>
            <person name="Brannstrom I.O."/>
            <person name="Guillou S."/>
            <person name="Cros-Aarteil S."/>
            <person name="Calhoun S."/>
            <person name="Haridas S."/>
            <person name="Kuo A."/>
            <person name="Mondo S."/>
            <person name="Pangilinan J."/>
            <person name="Riley R."/>
            <person name="Labutti K."/>
            <person name="Andreopoulos B."/>
            <person name="Lipzen A."/>
            <person name="Chen C."/>
            <person name="Yanf M."/>
            <person name="Daum C."/>
            <person name="Ng V."/>
            <person name="Clum A."/>
            <person name="Steindorff A."/>
            <person name="Ohm R."/>
            <person name="Martin F."/>
            <person name="Silar P."/>
            <person name="Natvig D."/>
            <person name="Lalanne C."/>
            <person name="Gautier V."/>
            <person name="Ament-Velasquez S.L."/>
            <person name="Kruys A."/>
            <person name="Hutchinson M.I."/>
            <person name="Powell A.J."/>
            <person name="Barry K."/>
            <person name="Miller A.N."/>
            <person name="Grigoriev I.V."/>
            <person name="Debuchy R."/>
            <person name="Gladieux P."/>
            <person name="Thoren M.H."/>
            <person name="Johannesson H."/>
        </authorList>
    </citation>
    <scope>NUCLEOTIDE SEQUENCE</scope>
    <source>
        <strain evidence="2">PSN4</strain>
    </source>
</reference>
<evidence type="ECO:0000313" key="2">
    <source>
        <dbReference type="EMBL" id="KAK1753560.1"/>
    </source>
</evidence>
<protein>
    <submittedName>
        <fullName evidence="2">Uncharacterized protein</fullName>
    </submittedName>
</protein>
<feature type="region of interest" description="Disordered" evidence="1">
    <location>
        <begin position="1"/>
        <end position="21"/>
    </location>
</feature>
<dbReference type="AlphaFoldDB" id="A0AAJ0B8C3"/>
<feature type="compositionally biased region" description="Low complexity" evidence="1">
    <location>
        <begin position="1"/>
        <end position="19"/>
    </location>
</feature>
<name>A0AAJ0B8C3_9PEZI</name>
<evidence type="ECO:0000256" key="1">
    <source>
        <dbReference type="SAM" id="MobiDB-lite"/>
    </source>
</evidence>
<accession>A0AAJ0B8C3</accession>
<organism evidence="2 3">
    <name type="scientific">Echria macrotheca</name>
    <dbReference type="NCBI Taxonomy" id="438768"/>
    <lineage>
        <taxon>Eukaryota</taxon>
        <taxon>Fungi</taxon>
        <taxon>Dikarya</taxon>
        <taxon>Ascomycota</taxon>
        <taxon>Pezizomycotina</taxon>
        <taxon>Sordariomycetes</taxon>
        <taxon>Sordariomycetidae</taxon>
        <taxon>Sordariales</taxon>
        <taxon>Schizotheciaceae</taxon>
        <taxon>Echria</taxon>
    </lineage>
</organism>
<gene>
    <name evidence="2" type="ORF">QBC47DRAFT_462368</name>
</gene>